<dbReference type="PANTHER" id="PTHR32120">
    <property type="entry name" value="SMALL RIBOSOMAL SUBUNIT BIOGENESIS GTPASE RSGA"/>
    <property type="match status" value="1"/>
</dbReference>
<dbReference type="PROSITE" id="PS50936">
    <property type="entry name" value="ENGC_GTPASE"/>
    <property type="match status" value="1"/>
</dbReference>
<feature type="binding site" evidence="3">
    <location>
        <position position="313"/>
    </location>
    <ligand>
        <name>Zn(2+)</name>
        <dbReference type="ChEBI" id="CHEBI:29105"/>
    </ligand>
</feature>
<evidence type="ECO:0000259" key="5">
    <source>
        <dbReference type="PROSITE" id="PS51721"/>
    </source>
</evidence>
<proteinExistence type="inferred from homology"/>
<dbReference type="InterPro" id="IPR004881">
    <property type="entry name" value="Ribosome_biogen_GTPase_RsgA"/>
</dbReference>
<feature type="binding site" evidence="3">
    <location>
        <position position="300"/>
    </location>
    <ligand>
        <name>Zn(2+)</name>
        <dbReference type="ChEBI" id="CHEBI:29105"/>
    </ligand>
</feature>
<keyword evidence="3" id="KW-0479">Metal-binding</keyword>
<dbReference type="Gene3D" id="2.40.50.140">
    <property type="entry name" value="Nucleic acid-binding proteins"/>
    <property type="match status" value="1"/>
</dbReference>
<keyword evidence="3" id="KW-0694">RNA-binding</keyword>
<dbReference type="RefSeq" id="WP_353301680.1">
    <property type="nucleotide sequence ID" value="NZ_BAABWN010000002.1"/>
</dbReference>
<comment type="caution">
    <text evidence="6">The sequence shown here is derived from an EMBL/GenBank/DDBJ whole genome shotgun (WGS) entry which is preliminary data.</text>
</comment>
<dbReference type="CDD" id="cd01854">
    <property type="entry name" value="YjeQ_EngC"/>
    <property type="match status" value="1"/>
</dbReference>
<feature type="binding site" evidence="3">
    <location>
        <begin position="218"/>
        <end position="226"/>
    </location>
    <ligand>
        <name>GTP</name>
        <dbReference type="ChEBI" id="CHEBI:37565"/>
    </ligand>
</feature>
<evidence type="ECO:0000259" key="4">
    <source>
        <dbReference type="PROSITE" id="PS50936"/>
    </source>
</evidence>
<comment type="subunit">
    <text evidence="3">Monomer. Associates with 30S ribosomal subunit, binds 16S rRNA.</text>
</comment>
<dbReference type="Gene3D" id="3.40.50.300">
    <property type="entry name" value="P-loop containing nucleotide triphosphate hydrolases"/>
    <property type="match status" value="1"/>
</dbReference>
<feature type="binding site" evidence="3">
    <location>
        <begin position="164"/>
        <end position="167"/>
    </location>
    <ligand>
        <name>GTP</name>
        <dbReference type="ChEBI" id="CHEBI:37565"/>
    </ligand>
</feature>
<dbReference type="NCBIfam" id="NF008931">
    <property type="entry name" value="PRK12288.1"/>
    <property type="match status" value="1"/>
</dbReference>
<sequence>MANRKLSRRQAWRVEKIQKERADRAAKKMHKANQWLEDGELEPEQEGLVTAHFGTQVEIVAIDDEKRENHFRCHMRTNLGSLVTGDRVIWRFHPKHGLGVVVAVLPRTSELNRPDAHGRERTVAANINQIVVVFAPYPEPHGNLIDRYLVAAHALNIPVCLVLNKVDRINGNNQEKIDALTGIYEGLGYPLLKVSKATGEGMETLTNQLSEKISIFVGQSGVGKSSLVNKLLPNAQARVGDLSEAKQKGTHTTTTAQLFHFPGGGDLIDSPGIREFGLWHMEPEQVLEGFIEMRELIGHCKFRDCRHQKEPGCAILAAENDGTILPERLASYRQILQTL</sequence>
<keyword evidence="1 3" id="KW-0547">Nucleotide-binding</keyword>
<dbReference type="HAMAP" id="MF_01820">
    <property type="entry name" value="GTPase_RsgA"/>
    <property type="match status" value="1"/>
</dbReference>
<comment type="function">
    <text evidence="3">One of several proteins that assist in the late maturation steps of the functional core of the 30S ribosomal subunit. Helps release RbfA from mature subunits. May play a role in the assembly of ribosomal proteins into the subunit. Circularly permuted GTPase that catalyzes slow GTP hydrolysis, GTPase activity is stimulated by the 30S ribosomal subunit.</text>
</comment>
<keyword evidence="3" id="KW-0862">Zinc</keyword>
<evidence type="ECO:0000256" key="1">
    <source>
        <dbReference type="ARBA" id="ARBA00022741"/>
    </source>
</evidence>
<dbReference type="PROSITE" id="PS51721">
    <property type="entry name" value="G_CP"/>
    <property type="match status" value="1"/>
</dbReference>
<evidence type="ECO:0000256" key="3">
    <source>
        <dbReference type="HAMAP-Rule" id="MF_01820"/>
    </source>
</evidence>
<dbReference type="InterPro" id="IPR012340">
    <property type="entry name" value="NA-bd_OB-fold"/>
</dbReference>
<keyword evidence="3" id="KW-0963">Cytoplasm</keyword>
<evidence type="ECO:0000256" key="2">
    <source>
        <dbReference type="ARBA" id="ARBA00023134"/>
    </source>
</evidence>
<comment type="cofactor">
    <cofactor evidence="3">
        <name>Zn(2+)</name>
        <dbReference type="ChEBI" id="CHEBI:29105"/>
    </cofactor>
    <text evidence="3">Binds 1 zinc ion per subunit.</text>
</comment>
<dbReference type="PANTHER" id="PTHR32120:SF11">
    <property type="entry name" value="SMALL RIBOSOMAL SUBUNIT BIOGENESIS GTPASE RSGA 1, MITOCHONDRIAL-RELATED"/>
    <property type="match status" value="1"/>
</dbReference>
<keyword evidence="3" id="KW-0690">Ribosome biogenesis</keyword>
<dbReference type="InterPro" id="IPR010914">
    <property type="entry name" value="RsgA_GTPase_dom"/>
</dbReference>
<dbReference type="NCBIfam" id="TIGR00157">
    <property type="entry name" value="ribosome small subunit-dependent GTPase A"/>
    <property type="match status" value="1"/>
</dbReference>
<gene>
    <name evidence="6" type="primary">rsgA_1</name>
    <name evidence="3" type="synonym">rsgA</name>
    <name evidence="6" type="ORF">NBRC116591_06670</name>
</gene>
<evidence type="ECO:0000313" key="7">
    <source>
        <dbReference type="Proteomes" id="UP001465153"/>
    </source>
</evidence>
<keyword evidence="3" id="KW-0378">Hydrolase</keyword>
<organism evidence="6 7">
    <name type="scientific">Sessilibacter corallicola</name>
    <dbReference type="NCBI Taxonomy" id="2904075"/>
    <lineage>
        <taxon>Bacteria</taxon>
        <taxon>Pseudomonadati</taxon>
        <taxon>Pseudomonadota</taxon>
        <taxon>Gammaproteobacteria</taxon>
        <taxon>Cellvibrionales</taxon>
        <taxon>Cellvibrionaceae</taxon>
        <taxon>Sessilibacter</taxon>
    </lineage>
</organism>
<keyword evidence="2 3" id="KW-0342">GTP-binding</keyword>
<dbReference type="Proteomes" id="UP001465153">
    <property type="component" value="Unassembled WGS sequence"/>
</dbReference>
<dbReference type="Gene3D" id="1.10.40.50">
    <property type="entry name" value="Probable gtpase engc, domain 3"/>
    <property type="match status" value="1"/>
</dbReference>
<comment type="subcellular location">
    <subcellularLocation>
        <location evidence="3">Cytoplasm</location>
    </subcellularLocation>
</comment>
<feature type="domain" description="EngC GTPase" evidence="4">
    <location>
        <begin position="125"/>
        <end position="274"/>
    </location>
</feature>
<dbReference type="SUPFAM" id="SSF52540">
    <property type="entry name" value="P-loop containing nucleoside triphosphate hydrolases"/>
    <property type="match status" value="1"/>
</dbReference>
<comment type="similarity">
    <text evidence="3">Belongs to the TRAFAC class YlqF/YawG GTPase family. RsgA subfamily.</text>
</comment>
<protein>
    <recommendedName>
        <fullName evidence="3">Small ribosomal subunit biogenesis GTPase RsgA</fullName>
        <ecNumber evidence="3">3.6.1.-</ecNumber>
    </recommendedName>
</protein>
<dbReference type="InterPro" id="IPR030378">
    <property type="entry name" value="G_CP_dom"/>
</dbReference>
<name>A0ABQ0A5C7_9GAMM</name>
<dbReference type="EMBL" id="BAABWN010000002">
    <property type="protein sequence ID" value="GAA6166857.1"/>
    <property type="molecule type" value="Genomic_DNA"/>
</dbReference>
<keyword evidence="3" id="KW-0699">rRNA-binding</keyword>
<dbReference type="Pfam" id="PF03193">
    <property type="entry name" value="RsgA_GTPase"/>
    <property type="match status" value="1"/>
</dbReference>
<accession>A0ABQ0A5C7</accession>
<feature type="binding site" evidence="3">
    <location>
        <position position="307"/>
    </location>
    <ligand>
        <name>Zn(2+)</name>
        <dbReference type="ChEBI" id="CHEBI:29105"/>
    </ligand>
</feature>
<reference evidence="6 7" key="1">
    <citation type="submission" date="2024-04" db="EMBL/GenBank/DDBJ databases">
        <title>Draft genome sequence of Sessilibacter corallicola NBRC 116591.</title>
        <authorList>
            <person name="Miyakawa T."/>
            <person name="Kusuya Y."/>
            <person name="Miura T."/>
        </authorList>
    </citation>
    <scope>NUCLEOTIDE SEQUENCE [LARGE SCALE GENOMIC DNA]</scope>
    <source>
        <strain evidence="6 7">KU-00831-HH</strain>
    </source>
</reference>
<dbReference type="InterPro" id="IPR027417">
    <property type="entry name" value="P-loop_NTPase"/>
</dbReference>
<evidence type="ECO:0000313" key="6">
    <source>
        <dbReference type="EMBL" id="GAA6166857.1"/>
    </source>
</evidence>
<keyword evidence="7" id="KW-1185">Reference proteome</keyword>
<feature type="binding site" evidence="3">
    <location>
        <position position="305"/>
    </location>
    <ligand>
        <name>Zn(2+)</name>
        <dbReference type="ChEBI" id="CHEBI:29105"/>
    </ligand>
</feature>
<feature type="domain" description="CP-type G" evidence="5">
    <location>
        <begin position="108"/>
        <end position="276"/>
    </location>
</feature>
<dbReference type="EC" id="3.6.1.-" evidence="3"/>